<organism evidence="4">
    <name type="scientific">Aphidius ervi</name>
    <name type="common">Aphid parasite</name>
    <dbReference type="NCBI Taxonomy" id="37627"/>
    <lineage>
        <taxon>Eukaryota</taxon>
        <taxon>Metazoa</taxon>
        <taxon>Ecdysozoa</taxon>
        <taxon>Arthropoda</taxon>
        <taxon>Hexapoda</taxon>
        <taxon>Insecta</taxon>
        <taxon>Pterygota</taxon>
        <taxon>Neoptera</taxon>
        <taxon>Endopterygota</taxon>
        <taxon>Hymenoptera</taxon>
        <taxon>Apocrita</taxon>
        <taxon>Ichneumonoidea</taxon>
        <taxon>Braconidae</taxon>
        <taxon>Aphidiinae</taxon>
        <taxon>Aphidius</taxon>
    </lineage>
</organism>
<proteinExistence type="evidence at transcript level"/>
<dbReference type="PROSITE" id="PS51450">
    <property type="entry name" value="LRR"/>
    <property type="match status" value="3"/>
</dbReference>
<evidence type="ECO:0000256" key="1">
    <source>
        <dbReference type="ARBA" id="ARBA00022614"/>
    </source>
</evidence>
<dbReference type="InterPro" id="IPR001611">
    <property type="entry name" value="Leu-rich_rpt"/>
</dbReference>
<sequence>MNNYKLIFFFEILFCITILVNARIDCQRGEIFEICQSSGSLKSVRQLINNPTNLTLKNIVSIAETALDDVSPTIFNLTVFGENRDIELPSSMKLWNLRILNFQESFVSLESPAIKELKQLEHLSLGSNTKNLAASKFYRMKTMTLSNSQLDDVTIDLPKYLQELKIIGSTMPAIKANTFTNTKNIYFLTLVNSKICKIDKGAFSGLSKLRFVDLRDNKLEEFPHSIFTDSPKIHYLDISYNNIGEINQFSNNIDYLDYLNLSGNKIKKIKKVFSSLSKLDTLELSNNLIEDIEMDAFKGTKLTTIWLQGNKLKSLKNGIFDSLSNTLENIDLRSNEISYIEDETFFGLRLLNLDLSNNQLKSIQPAIFSGLTIAKLLDLGNNQFNDWKNIMLGNFDSRIIRFSNDLDSNKLFGNLYVLAKGNLKFTRIHVKGSLMIKKFN</sequence>
<feature type="signal peptide" evidence="3">
    <location>
        <begin position="1"/>
        <end position="22"/>
    </location>
</feature>
<dbReference type="InterPro" id="IPR003591">
    <property type="entry name" value="Leu-rich_rpt_typical-subtyp"/>
</dbReference>
<keyword evidence="2" id="KW-0677">Repeat</keyword>
<dbReference type="InterPro" id="IPR050333">
    <property type="entry name" value="SLRP"/>
</dbReference>
<dbReference type="InterPro" id="IPR026906">
    <property type="entry name" value="LRR_5"/>
</dbReference>
<evidence type="ECO:0000256" key="2">
    <source>
        <dbReference type="ARBA" id="ARBA00022737"/>
    </source>
</evidence>
<protein>
    <submittedName>
        <fullName evidence="4">Venom Lrr domain-containing protein</fullName>
    </submittedName>
</protein>
<feature type="chain" id="PRO_5001558506" evidence="3">
    <location>
        <begin position="23"/>
        <end position="440"/>
    </location>
</feature>
<dbReference type="Pfam" id="PF13855">
    <property type="entry name" value="LRR_8"/>
    <property type="match status" value="1"/>
</dbReference>
<dbReference type="PANTHER" id="PTHR45712">
    <property type="entry name" value="AGAP008170-PA"/>
    <property type="match status" value="1"/>
</dbReference>
<evidence type="ECO:0000313" key="4">
    <source>
        <dbReference type="EMBL" id="JAC59138.1"/>
    </source>
</evidence>
<dbReference type="InterPro" id="IPR032675">
    <property type="entry name" value="LRR_dom_sf"/>
</dbReference>
<accession>A0A034WZA0</accession>
<dbReference type="EMBL" id="GBCU01000010">
    <property type="protein sequence ID" value="JAC59138.1"/>
    <property type="molecule type" value="mRNA"/>
</dbReference>
<dbReference type="Gene3D" id="3.80.10.10">
    <property type="entry name" value="Ribonuclease Inhibitor"/>
    <property type="match status" value="2"/>
</dbReference>
<reference evidence="4" key="1">
    <citation type="journal article" date="2014" name="BMC Genomics">
        <title>Identification of the main venom protein components of Aphidius ervi, a parasitoid wasp of the aphid model Acyrthosiphon pisum.</title>
        <authorList>
            <person name="Colinet D."/>
            <person name="Anselme C."/>
            <person name="Deleury E."/>
            <person name="Mancini D."/>
            <person name="Poulain J."/>
            <person name="Azema-Dossat C."/>
            <person name="Belghazi M."/>
            <person name="Tares S."/>
            <person name="Pennacchio F."/>
            <person name="Poirie M."/>
            <person name="Gatti J.-L."/>
        </authorList>
    </citation>
    <scope>NUCLEOTIDE SEQUENCE</scope>
    <source>
        <strain evidence="4">FR</strain>
    </source>
</reference>
<dbReference type="SMART" id="SM00369">
    <property type="entry name" value="LRR_TYP"/>
    <property type="match status" value="5"/>
</dbReference>
<keyword evidence="3" id="KW-0732">Signal</keyword>
<dbReference type="SUPFAM" id="SSF52058">
    <property type="entry name" value="L domain-like"/>
    <property type="match status" value="1"/>
</dbReference>
<dbReference type="AlphaFoldDB" id="A0A034WZA0"/>
<keyword evidence="1" id="KW-0433">Leucine-rich repeat</keyword>
<dbReference type="Pfam" id="PF13306">
    <property type="entry name" value="LRR_5"/>
    <property type="match status" value="1"/>
</dbReference>
<name>A0A034WZA0_APHER</name>
<evidence type="ECO:0000256" key="3">
    <source>
        <dbReference type="SAM" id="SignalP"/>
    </source>
</evidence>
<dbReference type="PANTHER" id="PTHR45712:SF22">
    <property type="entry name" value="INSULIN-LIKE GROWTH FACTOR-BINDING PROTEIN COMPLEX ACID LABILE SUBUNIT"/>
    <property type="match status" value="1"/>
</dbReference>